<feature type="compositionally biased region" description="Gly residues" evidence="16">
    <location>
        <begin position="190"/>
        <end position="211"/>
    </location>
</feature>
<evidence type="ECO:0000256" key="10">
    <source>
        <dbReference type="ARBA" id="ARBA00022833"/>
    </source>
</evidence>
<dbReference type="PANTHER" id="PTHR43655:SF2">
    <property type="entry name" value="AFG3 LIKE MATRIX AAA PEPTIDASE SUBUNIT 2, ISOFORM A"/>
    <property type="match status" value="1"/>
</dbReference>
<dbReference type="InterPro" id="IPR041569">
    <property type="entry name" value="AAA_lid_3"/>
</dbReference>
<evidence type="ECO:0000256" key="13">
    <source>
        <dbReference type="ARBA" id="ARBA00023049"/>
    </source>
</evidence>
<dbReference type="InterPro" id="IPR000642">
    <property type="entry name" value="Peptidase_M41"/>
</dbReference>
<reference evidence="18" key="1">
    <citation type="submission" date="2021-01" db="EMBL/GenBank/DDBJ databases">
        <authorList>
            <person name="Corre E."/>
            <person name="Pelletier E."/>
            <person name="Niang G."/>
            <person name="Scheremetjew M."/>
            <person name="Finn R."/>
            <person name="Kale V."/>
            <person name="Holt S."/>
            <person name="Cochrane G."/>
            <person name="Meng A."/>
            <person name="Brown T."/>
            <person name="Cohen L."/>
        </authorList>
    </citation>
    <scope>NUCLEOTIDE SEQUENCE</scope>
    <source>
        <strain evidence="18">Pop2</strain>
    </source>
</reference>
<dbReference type="Gene3D" id="3.40.1690.20">
    <property type="match status" value="1"/>
</dbReference>
<evidence type="ECO:0000256" key="4">
    <source>
        <dbReference type="ARBA" id="ARBA00010550"/>
    </source>
</evidence>
<keyword evidence="7" id="KW-0479">Metal-binding</keyword>
<evidence type="ECO:0000256" key="1">
    <source>
        <dbReference type="ARBA" id="ARBA00001947"/>
    </source>
</evidence>
<keyword evidence="9" id="KW-0378">Hydrolase</keyword>
<dbReference type="InterPro" id="IPR050928">
    <property type="entry name" value="ATP-dep_Zn_Metalloprotease"/>
</dbReference>
<dbReference type="Pfam" id="PF01434">
    <property type="entry name" value="Peptidase_M41"/>
    <property type="match status" value="1"/>
</dbReference>
<feature type="compositionally biased region" description="Basic and acidic residues" evidence="16">
    <location>
        <begin position="909"/>
        <end position="927"/>
    </location>
</feature>
<evidence type="ECO:0000256" key="3">
    <source>
        <dbReference type="ARBA" id="ARBA00010044"/>
    </source>
</evidence>
<evidence type="ECO:0000256" key="12">
    <source>
        <dbReference type="ARBA" id="ARBA00022989"/>
    </source>
</evidence>
<dbReference type="GO" id="GO:0034982">
    <property type="term" value="P:mitochondrial protein processing"/>
    <property type="evidence" value="ECO:0007669"/>
    <property type="project" value="TreeGrafter"/>
</dbReference>
<evidence type="ECO:0000256" key="5">
    <source>
        <dbReference type="ARBA" id="ARBA00022670"/>
    </source>
</evidence>
<dbReference type="NCBIfam" id="TIGR01241">
    <property type="entry name" value="FtsH_fam"/>
    <property type="match status" value="1"/>
</dbReference>
<dbReference type="Gene3D" id="3.40.50.300">
    <property type="entry name" value="P-loop containing nucleotide triphosphate hydrolases"/>
    <property type="match status" value="1"/>
</dbReference>
<feature type="region of interest" description="Disordered" evidence="16">
    <location>
        <begin position="286"/>
        <end position="348"/>
    </location>
</feature>
<feature type="region of interest" description="Disordered" evidence="16">
    <location>
        <begin position="129"/>
        <end position="214"/>
    </location>
</feature>
<evidence type="ECO:0000256" key="2">
    <source>
        <dbReference type="ARBA" id="ARBA00004225"/>
    </source>
</evidence>
<dbReference type="FunFam" id="1.10.8.60:FF:000019">
    <property type="entry name" value="AFG3-like AAA ATPase 2"/>
    <property type="match status" value="1"/>
</dbReference>
<dbReference type="Gene3D" id="1.20.58.760">
    <property type="entry name" value="Peptidase M41"/>
    <property type="match status" value="1"/>
</dbReference>
<dbReference type="GO" id="GO:0005745">
    <property type="term" value="C:m-AAA complex"/>
    <property type="evidence" value="ECO:0007669"/>
    <property type="project" value="TreeGrafter"/>
</dbReference>
<dbReference type="FunFam" id="3.40.50.300:FF:000001">
    <property type="entry name" value="ATP-dependent zinc metalloprotease FtsH"/>
    <property type="match status" value="1"/>
</dbReference>
<feature type="compositionally biased region" description="Low complexity" evidence="16">
    <location>
        <begin position="327"/>
        <end position="340"/>
    </location>
</feature>
<keyword evidence="10" id="KW-0862">Zinc</keyword>
<comment type="subcellular location">
    <subcellularLocation>
        <location evidence="2">Mitochondrion membrane</location>
        <topology evidence="2">Multi-pass membrane protein</topology>
    </subcellularLocation>
</comment>
<evidence type="ECO:0000313" key="18">
    <source>
        <dbReference type="EMBL" id="CAD9353055.1"/>
    </source>
</evidence>
<sequence>MSRLVHHIRRSSLTLPNKSHHTTIFHRRHWHSTLSSSSPLIQTSQQEDAVNVRRRRISYNTTTYRGFSSNNLESWWKQHASELKQTPRFNNGDRAILLPQSDKKEDIHPVEHLVEWVWNMVNVPKGFENFFPKNKGSGGKKDDKSTKGSSSSSSSSNDETDKEGSSSSKKDQKENPFGNFGNKNKRKNKAGGGGGGAGGGGSGGGFPGGDGPNDKGQVGAAAALLLLVLAARSILDEEGMGSGREVTWSEFRNYMLEYGDVERIYIVNKKTARVVLRPGARGVPLTRTLAGRSGSSLPMSGSSSSASSGLPKRSSMSKDADWEDGTMMDMGPSSSTTPTSASGRILDPTPQQTNQLVYHFNIGSVESFEEKLTAAQKEMNVSPREFVPVQYVNETNWSLELIKAAPALLMVGIMAFMFMGGGAAGGAGGRGGMGGIFQIGKSNAKKINKEDISVTFKDVAGCQEAKKEIMEFVDFLQDSTRFTKLGAKIPKGALLCGPPGTGKTLLAKAVAGEADVPFFSISGSDFIEMFVGVGPSRVRDLFKEARANAPCIVFIDEIDAVGRKRGRGGFSGGNDERENTLNQLLVEMDGFQPSEGVVVLAGTNRVDILDEALTRPGRFDRQITVDKPDLQGRKEIFQVHLKGITLEGEIDDIAGRLAGLTPGFAGADIANICNEAAIVAARRKAEAVAVDDFEKATDRIIGGLESNKIMSKEERSIVAHHEAGHAVAGWFLEHADPLLKVTIIPRSSGALGYAQYLPKEVFLRTQDQIMDIVSMALAGRAAEEIFFGRVTTGASDDLRRVTELVYSTIQVYGMNSRVGQLAFPKDPNAMPGDKPYSDATAEKMDEEARSIVDAAYQRTLDLIRDKKDDVEKVAALLLDKETITHDDIIDLIGPRPFVGDAQYNEFVSRRLADKKADEKKDKKKAEDKEMEENDPLAGGSGGLSPGLA</sequence>
<dbReference type="PANTHER" id="PTHR43655">
    <property type="entry name" value="ATP-DEPENDENT PROTEASE"/>
    <property type="match status" value="1"/>
</dbReference>
<dbReference type="AlphaFoldDB" id="A0A7S2ESD5"/>
<dbReference type="GO" id="GO:0008270">
    <property type="term" value="F:zinc ion binding"/>
    <property type="evidence" value="ECO:0007669"/>
    <property type="project" value="InterPro"/>
</dbReference>
<proteinExistence type="inferred from homology"/>
<evidence type="ECO:0000256" key="15">
    <source>
        <dbReference type="ARBA" id="ARBA00023136"/>
    </source>
</evidence>
<dbReference type="EMBL" id="HBGN01035440">
    <property type="protein sequence ID" value="CAD9353055.1"/>
    <property type="molecule type" value="Transcribed_RNA"/>
</dbReference>
<dbReference type="InterPro" id="IPR003960">
    <property type="entry name" value="ATPase_AAA_CS"/>
</dbReference>
<dbReference type="GO" id="GO:0005524">
    <property type="term" value="F:ATP binding"/>
    <property type="evidence" value="ECO:0007669"/>
    <property type="project" value="UniProtKB-KW"/>
</dbReference>
<keyword evidence="15" id="KW-0472">Membrane</keyword>
<dbReference type="Pfam" id="PF06480">
    <property type="entry name" value="FtsH_ext"/>
    <property type="match status" value="1"/>
</dbReference>
<gene>
    <name evidence="18" type="ORF">DBRI1063_LOCUS22781</name>
</gene>
<keyword evidence="11" id="KW-0067">ATP-binding</keyword>
<dbReference type="SUPFAM" id="SSF52540">
    <property type="entry name" value="P-loop containing nucleoside triphosphate hydrolases"/>
    <property type="match status" value="1"/>
</dbReference>
<evidence type="ECO:0000256" key="9">
    <source>
        <dbReference type="ARBA" id="ARBA00022801"/>
    </source>
</evidence>
<dbReference type="PROSITE" id="PS00674">
    <property type="entry name" value="AAA"/>
    <property type="match status" value="1"/>
</dbReference>
<dbReference type="InterPro" id="IPR003959">
    <property type="entry name" value="ATPase_AAA_core"/>
</dbReference>
<feature type="compositionally biased region" description="Basic and acidic residues" evidence="16">
    <location>
        <begin position="162"/>
        <end position="174"/>
    </location>
</feature>
<dbReference type="InterPro" id="IPR005936">
    <property type="entry name" value="FtsH"/>
</dbReference>
<dbReference type="SUPFAM" id="SSF140990">
    <property type="entry name" value="FtsH protease domain-like"/>
    <property type="match status" value="1"/>
</dbReference>
<keyword evidence="6" id="KW-0812">Transmembrane</keyword>
<feature type="region of interest" description="Disordered" evidence="16">
    <location>
        <begin position="909"/>
        <end position="948"/>
    </location>
</feature>
<feature type="compositionally biased region" description="Low complexity" evidence="16">
    <location>
        <begin position="291"/>
        <end position="314"/>
    </location>
</feature>
<keyword evidence="12" id="KW-1133">Transmembrane helix</keyword>
<comment type="cofactor">
    <cofactor evidence="1">
        <name>Zn(2+)</name>
        <dbReference type="ChEBI" id="CHEBI:29105"/>
    </cofactor>
</comment>
<keyword evidence="8" id="KW-0547">Nucleotide-binding</keyword>
<feature type="compositionally biased region" description="Gly residues" evidence="16">
    <location>
        <begin position="938"/>
        <end position="948"/>
    </location>
</feature>
<dbReference type="InterPro" id="IPR003593">
    <property type="entry name" value="AAA+_ATPase"/>
</dbReference>
<dbReference type="Pfam" id="PF00004">
    <property type="entry name" value="AAA"/>
    <property type="match status" value="1"/>
</dbReference>
<dbReference type="CDD" id="cd19501">
    <property type="entry name" value="RecA-like_FtsH"/>
    <property type="match status" value="1"/>
</dbReference>
<name>A0A7S2ESD5_9STRA</name>
<dbReference type="FunFam" id="1.20.58.760:FF:000003">
    <property type="entry name" value="AFG3-like AAA ATPase 2"/>
    <property type="match status" value="1"/>
</dbReference>
<comment type="similarity">
    <text evidence="3">In the C-terminal section; belongs to the peptidase M41 family.</text>
</comment>
<feature type="compositionally biased region" description="Low complexity" evidence="16">
    <location>
        <begin position="147"/>
        <end position="157"/>
    </location>
</feature>
<evidence type="ECO:0000259" key="17">
    <source>
        <dbReference type="SMART" id="SM00382"/>
    </source>
</evidence>
<feature type="domain" description="AAA+ ATPase" evidence="17">
    <location>
        <begin position="489"/>
        <end position="629"/>
    </location>
</feature>
<dbReference type="Gene3D" id="1.10.8.60">
    <property type="match status" value="1"/>
</dbReference>
<evidence type="ECO:0000256" key="14">
    <source>
        <dbReference type="ARBA" id="ARBA00023128"/>
    </source>
</evidence>
<dbReference type="Pfam" id="PF17862">
    <property type="entry name" value="AAA_lid_3"/>
    <property type="match status" value="1"/>
</dbReference>
<protein>
    <recommendedName>
        <fullName evidence="17">AAA+ ATPase domain-containing protein</fullName>
    </recommendedName>
</protein>
<comment type="similarity">
    <text evidence="4">In the N-terminal section; belongs to the AAA ATPase family.</text>
</comment>
<evidence type="ECO:0000256" key="6">
    <source>
        <dbReference type="ARBA" id="ARBA00022692"/>
    </source>
</evidence>
<dbReference type="GO" id="GO:0016887">
    <property type="term" value="F:ATP hydrolysis activity"/>
    <property type="evidence" value="ECO:0007669"/>
    <property type="project" value="InterPro"/>
</dbReference>
<keyword evidence="5" id="KW-0645">Protease</keyword>
<dbReference type="InterPro" id="IPR027417">
    <property type="entry name" value="P-loop_NTPase"/>
</dbReference>
<evidence type="ECO:0000256" key="16">
    <source>
        <dbReference type="SAM" id="MobiDB-lite"/>
    </source>
</evidence>
<dbReference type="GO" id="GO:0004222">
    <property type="term" value="F:metalloendopeptidase activity"/>
    <property type="evidence" value="ECO:0007669"/>
    <property type="project" value="InterPro"/>
</dbReference>
<dbReference type="SMART" id="SM00382">
    <property type="entry name" value="AAA"/>
    <property type="match status" value="1"/>
</dbReference>
<dbReference type="HAMAP" id="MF_01458">
    <property type="entry name" value="FtsH"/>
    <property type="match status" value="1"/>
</dbReference>
<evidence type="ECO:0000256" key="11">
    <source>
        <dbReference type="ARBA" id="ARBA00022840"/>
    </source>
</evidence>
<organism evidence="18">
    <name type="scientific">Ditylum brightwellii</name>
    <dbReference type="NCBI Taxonomy" id="49249"/>
    <lineage>
        <taxon>Eukaryota</taxon>
        <taxon>Sar</taxon>
        <taxon>Stramenopiles</taxon>
        <taxon>Ochrophyta</taxon>
        <taxon>Bacillariophyta</taxon>
        <taxon>Mediophyceae</taxon>
        <taxon>Lithodesmiophycidae</taxon>
        <taxon>Lithodesmiales</taxon>
        <taxon>Lithodesmiaceae</taxon>
        <taxon>Ditylum</taxon>
    </lineage>
</organism>
<dbReference type="InterPro" id="IPR011546">
    <property type="entry name" value="Pept_M41_FtsH_extracell"/>
</dbReference>
<accession>A0A7S2ESD5</accession>
<dbReference type="GO" id="GO:0004176">
    <property type="term" value="F:ATP-dependent peptidase activity"/>
    <property type="evidence" value="ECO:0007669"/>
    <property type="project" value="InterPro"/>
</dbReference>
<dbReference type="InterPro" id="IPR037219">
    <property type="entry name" value="Peptidase_M41-like"/>
</dbReference>
<evidence type="ECO:0000256" key="7">
    <source>
        <dbReference type="ARBA" id="ARBA00022723"/>
    </source>
</evidence>
<evidence type="ECO:0000256" key="8">
    <source>
        <dbReference type="ARBA" id="ARBA00022741"/>
    </source>
</evidence>
<keyword evidence="13" id="KW-0482">Metalloprotease</keyword>
<keyword evidence="14" id="KW-0496">Mitochondrion</keyword>